<comment type="similarity">
    <text evidence="1">Belongs to the peptidase C1 family.</text>
</comment>
<feature type="domain" description="Peptidase C1A papain C-terminal" evidence="10">
    <location>
        <begin position="646"/>
        <end position="887"/>
    </location>
</feature>
<dbReference type="SMART" id="SM00645">
    <property type="entry name" value="Pept_C1"/>
    <property type="match status" value="4"/>
</dbReference>
<dbReference type="InterPro" id="IPR000668">
    <property type="entry name" value="Peptidase_C1A_C"/>
</dbReference>
<keyword evidence="5" id="KW-0788">Thiol protease</keyword>
<sequence length="1598" mass="180951">MHFWSLCMLTIASAHVSAVSFYEKHFEEIKSSLGKERTKDGNSIPWRYGLNEYFMGKSLSDIRNLLGYPLESATEKDRTEFPHPDEYGSENSRIELPEQFDSRKNWPMCNDIISHIKDQSNCGSCWAVSAASVMSDRTCIASNGSTAVFLSEEELLSCCRLCGMGCEGGYPPRAFLYWWLYGVPTGGSYGSNNTCKPYSIAPCKACTANSDTPKCTKTCVNNYPTDLKKDRHFATTYYRFWLGEQSMMKDIYLYGPIVAGFTVYSDFMYYKQANTMYVGLLFLTLCWRAEANFYEDHYAEIKKAFQAEANSQKLSWMVGINDRFRGMSLADMKAFLGVSKDTFEDSNFTMETIDDLSAETLPEKLDARTKWPKCAELISIIKDQSNCGSCWAVSAASVMSDRTCIGSNGRTVKFLSDEELLSCCKNCGNGHEHTARAKPNRHCFSCNGGNPLTAMNYWKRTGVPTGGLYGSKTGCKPYSIPPNNEKEAKTPACTNKCIEEYPVDLAKDRNKGVYQHKKGGDGTFVGAHAVRIIGWGKQGGDKYWLAANSWGTDWGENAKTMYLRLFLLAFCWTAKAAFYEDHYAKIKKAFEREANGPKPSWTLGMNDRFRGMSLADMKLLLGVPLDKLEPLNFTMETTDYSLNDTLPEELDARTKWPECAELISIIKDQSNCGSCWAVSAASVMSDRTCIGSNGTTVKFLSDEELLSCCKKCGYGCNGGNPQMALLYWKTIGVPTGGLYGSKKGCKPYSFPPNNKKKAITPACVNKCIKEYPIDLAKDRNKALRVYGIRAGEMNIMRQINQYGPVVATFYVYVDFFYYKSGIYEHKKGNRVGAHAVRIIGWGKQGKEKYWLVANSWGKRWGEKANMLLRLILLTLWCRIDGSFYEDHYVEIQKTFKVEQNGQKPSWTLGINDYFRGMSLADMKALMGAQIDHVESFNFTTDTIGDRIEMKLPEEFDARKQWPECASLISIIKQQAKCGSCWAIATSSVMSDRTCIATKGRIKRFLSDQELLTCCKYCGNGCNGGSIHNALFYWKKTGVPTGGLYGSKSGCKPYTIPPNKKTRSRTPRCTPKCIKEYPVDLSRDRYKGNSAYTIRANEVSMMNQIYYYGPIVAIMQVYSDLAYYKSGIYEHKTGTKLSAHAIRIIGWGKQGDDKYWLVANSWGTDWGEDDDAQVRNTLPSLSWCAQKLPILSMEEKELSNRVVRYLNALGTFDHPAIAFLFVQQQDRISALKHATYQTLYSLIYILICQIHMLEPEQSAAFWPIVSRKEEVQFNSFYRQWFRTVRKYLPESLNSFLEPWPSISSVKGCFEALERLSVLAMLDRLAKQHHTIGAFGQTSLFETNWESLTAQEIDMRERQRLYLKELTSEQVLAKQELQKEKEQLEAAIKEKQDQLRKLMGCNASDTNEALTLKAEKFVQGYKDLCDELCHLLSPLERLEQRLSYCLAVFQQDEEESDDEKTETSEEVLPETINKATLEDGSVDVFKLCEEVKLKMASINVAEDGDVLKRVLEGLQACESVLLLQREKLVAIKNSLMRKEEKLKLSERSLEKDKIKAIPPDLVSHSANDNNTMKQMLHCFSAEHDSAEPERRNNENCDSSC</sequence>
<keyword evidence="3 9" id="KW-0732">Signal</keyword>
<evidence type="ECO:0000313" key="11">
    <source>
        <dbReference type="EMBL" id="KFD48687.1"/>
    </source>
</evidence>
<evidence type="ECO:0000259" key="10">
    <source>
        <dbReference type="SMART" id="SM00645"/>
    </source>
</evidence>
<keyword evidence="4" id="KW-0378">Hydrolase</keyword>
<feature type="domain" description="Peptidase C1A papain C-terminal" evidence="10">
    <location>
        <begin position="361"/>
        <end position="564"/>
    </location>
</feature>
<feature type="signal peptide" evidence="9">
    <location>
        <begin position="1"/>
        <end position="18"/>
    </location>
</feature>
<dbReference type="GO" id="GO:0008234">
    <property type="term" value="F:cysteine-type peptidase activity"/>
    <property type="evidence" value="ECO:0007669"/>
    <property type="project" value="UniProtKB-KW"/>
</dbReference>
<dbReference type="FunFam" id="3.90.70.10:FF:000031">
    <property type="entry name" value="Cathepsin B"/>
    <property type="match status" value="3"/>
</dbReference>
<dbReference type="GO" id="GO:0006508">
    <property type="term" value="P:proteolysis"/>
    <property type="evidence" value="ECO:0007669"/>
    <property type="project" value="UniProtKB-KW"/>
</dbReference>
<keyword evidence="8" id="KW-0175">Coiled coil</keyword>
<feature type="coiled-coil region" evidence="8">
    <location>
        <begin position="1361"/>
        <end position="1399"/>
    </location>
</feature>
<feature type="domain" description="Peptidase C1A papain C-terminal" evidence="10">
    <location>
        <begin position="951"/>
        <end position="1182"/>
    </location>
</feature>
<accession>A0A085LUP1</accession>
<dbReference type="Gene3D" id="3.90.70.10">
    <property type="entry name" value="Cysteine proteinases"/>
    <property type="match status" value="5"/>
</dbReference>
<evidence type="ECO:0000256" key="9">
    <source>
        <dbReference type="SAM" id="SignalP"/>
    </source>
</evidence>
<dbReference type="InterPro" id="IPR038765">
    <property type="entry name" value="Papain-like_cys_pep_sf"/>
</dbReference>
<dbReference type="PROSITE" id="PS00139">
    <property type="entry name" value="THIOL_PROTEASE_CYS"/>
    <property type="match status" value="4"/>
</dbReference>
<keyword evidence="12" id="KW-1185">Reference proteome</keyword>
<evidence type="ECO:0000256" key="4">
    <source>
        <dbReference type="ARBA" id="ARBA00022801"/>
    </source>
</evidence>
<dbReference type="PANTHER" id="PTHR12411">
    <property type="entry name" value="CYSTEINE PROTEASE FAMILY C1-RELATED"/>
    <property type="match status" value="1"/>
</dbReference>
<dbReference type="InterPro" id="IPR000169">
    <property type="entry name" value="Pept_cys_AS"/>
</dbReference>
<evidence type="ECO:0000256" key="5">
    <source>
        <dbReference type="ARBA" id="ARBA00022807"/>
    </source>
</evidence>
<dbReference type="CDD" id="cd02620">
    <property type="entry name" value="Peptidase_C1A_CathepsinB"/>
    <property type="match status" value="2"/>
</dbReference>
<dbReference type="PROSITE" id="PS00639">
    <property type="entry name" value="THIOL_PROTEASE_HIS"/>
    <property type="match status" value="3"/>
</dbReference>
<keyword evidence="7" id="KW-1015">Disulfide bond</keyword>
<dbReference type="Pfam" id="PF00112">
    <property type="entry name" value="Peptidase_C1"/>
    <property type="match status" value="4"/>
</dbReference>
<organism evidence="11 12">
    <name type="scientific">Trichuris suis</name>
    <name type="common">pig whipworm</name>
    <dbReference type="NCBI Taxonomy" id="68888"/>
    <lineage>
        <taxon>Eukaryota</taxon>
        <taxon>Metazoa</taxon>
        <taxon>Ecdysozoa</taxon>
        <taxon>Nematoda</taxon>
        <taxon>Enoplea</taxon>
        <taxon>Dorylaimia</taxon>
        <taxon>Trichinellida</taxon>
        <taxon>Trichuridae</taxon>
        <taxon>Trichuris</taxon>
    </lineage>
</organism>
<protein>
    <recommendedName>
        <fullName evidence="10">Peptidase C1A papain C-terminal domain-containing protein</fullName>
    </recommendedName>
</protein>
<dbReference type="Proteomes" id="UP000030764">
    <property type="component" value="Unassembled WGS sequence"/>
</dbReference>
<dbReference type="PRINTS" id="PR00705">
    <property type="entry name" value="PAPAIN"/>
</dbReference>
<dbReference type="EMBL" id="KL363286">
    <property type="protein sequence ID" value="KFD48687.1"/>
    <property type="molecule type" value="Genomic_DNA"/>
</dbReference>
<keyword evidence="2" id="KW-0645">Protease</keyword>
<evidence type="ECO:0000256" key="6">
    <source>
        <dbReference type="ARBA" id="ARBA00023145"/>
    </source>
</evidence>
<evidence type="ECO:0000256" key="8">
    <source>
        <dbReference type="SAM" id="Coils"/>
    </source>
</evidence>
<keyword evidence="6" id="KW-0865">Zymogen</keyword>
<feature type="chain" id="PRO_5001794867" description="Peptidase C1A papain C-terminal domain-containing protein" evidence="9">
    <location>
        <begin position="19"/>
        <end position="1598"/>
    </location>
</feature>
<dbReference type="InterPro" id="IPR025660">
    <property type="entry name" value="Pept_his_AS"/>
</dbReference>
<proteinExistence type="inferred from homology"/>
<name>A0A085LUP1_9BILA</name>
<reference evidence="11 12" key="1">
    <citation type="journal article" date="2014" name="Nat. Genet.">
        <title>Genome and transcriptome of the porcine whipworm Trichuris suis.</title>
        <authorList>
            <person name="Jex A.R."/>
            <person name="Nejsum P."/>
            <person name="Schwarz E.M."/>
            <person name="Hu L."/>
            <person name="Young N.D."/>
            <person name="Hall R.S."/>
            <person name="Korhonen P.K."/>
            <person name="Liao S."/>
            <person name="Thamsborg S."/>
            <person name="Xia J."/>
            <person name="Xu P."/>
            <person name="Wang S."/>
            <person name="Scheerlinck J.P."/>
            <person name="Hofmann A."/>
            <person name="Sternberg P.W."/>
            <person name="Wang J."/>
            <person name="Gasser R.B."/>
        </authorList>
    </citation>
    <scope>NUCLEOTIDE SEQUENCE [LARGE SCALE GENOMIC DNA]</scope>
    <source>
        <strain evidence="11">DCEP-RM93M</strain>
    </source>
</reference>
<evidence type="ECO:0000256" key="1">
    <source>
        <dbReference type="ARBA" id="ARBA00008455"/>
    </source>
</evidence>
<dbReference type="SUPFAM" id="SSF54001">
    <property type="entry name" value="Cysteine proteinases"/>
    <property type="match status" value="4"/>
</dbReference>
<dbReference type="InterPro" id="IPR013128">
    <property type="entry name" value="Peptidase_C1A"/>
</dbReference>
<evidence type="ECO:0000313" key="12">
    <source>
        <dbReference type="Proteomes" id="UP000030764"/>
    </source>
</evidence>
<feature type="domain" description="Peptidase C1A papain C-terminal" evidence="10">
    <location>
        <begin position="96"/>
        <end position="308"/>
    </location>
</feature>
<evidence type="ECO:0000256" key="3">
    <source>
        <dbReference type="ARBA" id="ARBA00022729"/>
    </source>
</evidence>
<evidence type="ECO:0000256" key="7">
    <source>
        <dbReference type="ARBA" id="ARBA00023157"/>
    </source>
</evidence>
<gene>
    <name evidence="11" type="ORF">M513_10398</name>
</gene>
<evidence type="ECO:0000256" key="2">
    <source>
        <dbReference type="ARBA" id="ARBA00022670"/>
    </source>
</evidence>